<reference evidence="2" key="1">
    <citation type="submission" date="2020-04" db="EMBL/GenBank/DDBJ databases">
        <authorList>
            <person name="Alioto T."/>
            <person name="Alioto T."/>
            <person name="Gomez Garrido J."/>
        </authorList>
    </citation>
    <scope>NUCLEOTIDE SEQUENCE</scope>
    <source>
        <strain evidence="2">A484AB</strain>
    </source>
</reference>
<dbReference type="EMBL" id="CACRXK020000546">
    <property type="protein sequence ID" value="CAB3982849.1"/>
    <property type="molecule type" value="Genomic_DNA"/>
</dbReference>
<sequence length="149" mass="16460">MIGSENPPLNENGKRRGYIKVMKELCDEQGYEYLSLSCQNLRDQAARLEKTMGDTIVINSGNGIKVNVETRTTEGSLNYGSSSGSQHKSSSGSQHDIQFDDIIDNAIEDQYKDTMRSLRSTSANSQEGITINISFPEHEITEKPAIING</sequence>
<name>A0A6S7G205_PARCT</name>
<comment type="caution">
    <text evidence="2">The sequence shown here is derived from an EMBL/GenBank/DDBJ whole genome shotgun (WGS) entry which is preliminary data.</text>
</comment>
<dbReference type="AlphaFoldDB" id="A0A6S7G205"/>
<feature type="region of interest" description="Disordered" evidence="1">
    <location>
        <begin position="75"/>
        <end position="96"/>
    </location>
</feature>
<keyword evidence="3" id="KW-1185">Reference proteome</keyword>
<proteinExistence type="predicted"/>
<evidence type="ECO:0000256" key="1">
    <source>
        <dbReference type="SAM" id="MobiDB-lite"/>
    </source>
</evidence>
<evidence type="ECO:0000313" key="3">
    <source>
        <dbReference type="Proteomes" id="UP001152795"/>
    </source>
</evidence>
<organism evidence="2 3">
    <name type="scientific">Paramuricea clavata</name>
    <name type="common">Red gorgonian</name>
    <name type="synonym">Violescent sea-whip</name>
    <dbReference type="NCBI Taxonomy" id="317549"/>
    <lineage>
        <taxon>Eukaryota</taxon>
        <taxon>Metazoa</taxon>
        <taxon>Cnidaria</taxon>
        <taxon>Anthozoa</taxon>
        <taxon>Octocorallia</taxon>
        <taxon>Malacalcyonacea</taxon>
        <taxon>Plexauridae</taxon>
        <taxon>Paramuricea</taxon>
    </lineage>
</organism>
<accession>A0A6S7G205</accession>
<gene>
    <name evidence="2" type="ORF">PACLA_8A031436</name>
</gene>
<feature type="compositionally biased region" description="Low complexity" evidence="1">
    <location>
        <begin position="80"/>
        <end position="95"/>
    </location>
</feature>
<dbReference type="Proteomes" id="UP001152795">
    <property type="component" value="Unassembled WGS sequence"/>
</dbReference>
<protein>
    <submittedName>
        <fullName evidence="2">Uncharacterized protein</fullName>
    </submittedName>
</protein>
<evidence type="ECO:0000313" key="2">
    <source>
        <dbReference type="EMBL" id="CAB3982849.1"/>
    </source>
</evidence>